<gene>
    <name evidence="2" type="ORF">CDL12_03791</name>
</gene>
<dbReference type="STRING" id="429701.A0A2G9I147"/>
<reference evidence="3" key="1">
    <citation type="journal article" date="2018" name="Gigascience">
        <title>Genome assembly of the Pink Ipe (Handroanthus impetiginosus, Bignoniaceae), a highly valued, ecologically keystone Neotropical timber forest tree.</title>
        <authorList>
            <person name="Silva-Junior O.B."/>
            <person name="Grattapaglia D."/>
            <person name="Novaes E."/>
            <person name="Collevatti R.G."/>
        </authorList>
    </citation>
    <scope>NUCLEOTIDE SEQUENCE [LARGE SCALE GENOMIC DNA]</scope>
    <source>
        <strain evidence="3">cv. UFG-1</strain>
    </source>
</reference>
<dbReference type="OrthoDB" id="618331at2759"/>
<comment type="caution">
    <text evidence="2">The sequence shown here is derived from an EMBL/GenBank/DDBJ whole genome shotgun (WGS) entry which is preliminary data.</text>
</comment>
<feature type="compositionally biased region" description="Basic and acidic residues" evidence="1">
    <location>
        <begin position="631"/>
        <end position="644"/>
    </location>
</feature>
<keyword evidence="3" id="KW-1185">Reference proteome</keyword>
<evidence type="ECO:0000256" key="1">
    <source>
        <dbReference type="SAM" id="MobiDB-lite"/>
    </source>
</evidence>
<dbReference type="PANTHER" id="PTHR33334">
    <property type="entry name" value="PROTEIN LNK1"/>
    <property type="match status" value="1"/>
</dbReference>
<name>A0A2G9I147_9LAMI</name>
<evidence type="ECO:0000313" key="3">
    <source>
        <dbReference type="Proteomes" id="UP000231279"/>
    </source>
</evidence>
<organism evidence="2 3">
    <name type="scientific">Handroanthus impetiginosus</name>
    <dbReference type="NCBI Taxonomy" id="429701"/>
    <lineage>
        <taxon>Eukaryota</taxon>
        <taxon>Viridiplantae</taxon>
        <taxon>Streptophyta</taxon>
        <taxon>Embryophyta</taxon>
        <taxon>Tracheophyta</taxon>
        <taxon>Spermatophyta</taxon>
        <taxon>Magnoliopsida</taxon>
        <taxon>eudicotyledons</taxon>
        <taxon>Gunneridae</taxon>
        <taxon>Pentapetalae</taxon>
        <taxon>asterids</taxon>
        <taxon>lamiids</taxon>
        <taxon>Lamiales</taxon>
        <taxon>Bignoniaceae</taxon>
        <taxon>Crescentiina</taxon>
        <taxon>Tabebuia alliance</taxon>
        <taxon>Handroanthus</taxon>
    </lineage>
</organism>
<dbReference type="EMBL" id="NKXS01000562">
    <property type="protein sequence ID" value="PIN23488.1"/>
    <property type="molecule type" value="Genomic_DNA"/>
</dbReference>
<feature type="region of interest" description="Disordered" evidence="1">
    <location>
        <begin position="593"/>
        <end position="644"/>
    </location>
</feature>
<dbReference type="PANTHER" id="PTHR33334:SF5">
    <property type="entry name" value="PROTEIN LNK2"/>
    <property type="match status" value="1"/>
</dbReference>
<accession>A0A2G9I147</accession>
<evidence type="ECO:0008006" key="4">
    <source>
        <dbReference type="Google" id="ProtNLM"/>
    </source>
</evidence>
<dbReference type="Proteomes" id="UP000231279">
    <property type="component" value="Unassembled WGS sequence"/>
</dbReference>
<dbReference type="InterPro" id="IPR039928">
    <property type="entry name" value="LNK"/>
</dbReference>
<proteinExistence type="predicted"/>
<dbReference type="AlphaFoldDB" id="A0A2G9I147"/>
<feature type="region of interest" description="Disordered" evidence="1">
    <location>
        <begin position="16"/>
        <end position="129"/>
    </location>
</feature>
<dbReference type="GO" id="GO:0006355">
    <property type="term" value="P:regulation of DNA-templated transcription"/>
    <property type="evidence" value="ECO:0007669"/>
    <property type="project" value="InterPro"/>
</dbReference>
<dbReference type="GO" id="GO:0007623">
    <property type="term" value="P:circadian rhythm"/>
    <property type="evidence" value="ECO:0007669"/>
    <property type="project" value="InterPro"/>
</dbReference>
<feature type="compositionally biased region" description="Polar residues" evidence="1">
    <location>
        <begin position="98"/>
        <end position="128"/>
    </location>
</feature>
<evidence type="ECO:0000313" key="2">
    <source>
        <dbReference type="EMBL" id="PIN23488.1"/>
    </source>
</evidence>
<protein>
    <recommendedName>
        <fullName evidence="4">Protein LNK2</fullName>
    </recommendedName>
</protein>
<feature type="compositionally biased region" description="Basic and acidic residues" evidence="1">
    <location>
        <begin position="64"/>
        <end position="84"/>
    </location>
</feature>
<sequence length="644" mass="71354">MFDWNDEELTNIIWDEAGEKDGYIGPYRDQIEDKPPSLFGDPTEEERNQDTANVSPVGQKKPSTKSEHGVELDSNSKYDYDEHAMGLGPDSWPDELNPSLSSAAKADPNSTGTAVLKNSTTSSKNGSLRSAAEAIQLDKDTELFQNPPEDTANGDFVDYDWANIGSFDDLDRICCNNDPIFGDISVRNADELWSCSKDVTSSPPGPVSLCGDSSDLAIGPLRTLSDKLEFEAHYMLDPSQALVSECEKPNEITPDDVQTFAMGGKIQACHKQLDEGTAAAVNEFPDELFSCVQGNKNKILLKGQKSDKNNEPRQLHDLCSTWSLSGNPFQQVNTEHARSFVNPSPPSASLQENHFSGPLLTSPMYRNPELASSGYEVPLGKVNSLKMTPEEKIEKLRRRQQMRAILAIQKQHQHFSNQVAVAKHSTMEEGTIEVDNSLNTNSSGDYDDFNTISMFFDSCSVEEAVLYQLKDTIAKLELQIRLWIRDSLFRLAKGAMQRQYTSDTHSTNTSSRGEVFGNEDLCSHDRFTRMPDVEAETNPIDRTVAHLLFYRPLEFSGKPAEMPESPISANISYEREADSLKSLVQDFFPDSFEHTQMTSPRGSKAPGLYSEGNQSKESPCLDASENASNKEAADEGMAKIEASK</sequence>